<gene>
    <name evidence="6" type="ORF">SAMN05216244_2172</name>
</gene>
<dbReference type="GO" id="GO:0046872">
    <property type="term" value="F:metal ion binding"/>
    <property type="evidence" value="ECO:0007669"/>
    <property type="project" value="UniProtKB-KW"/>
</dbReference>
<evidence type="ECO:0000256" key="2">
    <source>
        <dbReference type="ARBA" id="ARBA00022723"/>
    </source>
</evidence>
<dbReference type="Gene3D" id="3.40.50.460">
    <property type="entry name" value="Phosphofructokinase domain"/>
    <property type="match status" value="1"/>
</dbReference>
<feature type="domain" description="Phosphofructokinase" evidence="5">
    <location>
        <begin position="79"/>
        <end position="270"/>
    </location>
</feature>
<dbReference type="STRING" id="482461.SAMN05216244_2172"/>
<sequence length="291" mass="32548">MNIGIINFEMAPAGVNQLLHKVISELLQAHTVTGIRLDAQTGLLTYKDYEEENVAGTFVDFRNLLQLSPLTEDITVFDTLADFDAILVIGPQQAEAFVRALNERLDRTNCLFIPVSIYRNVVETDQSLGYDTAINYVIDSILRIRDTIDSLKYPNPRLLGVQMEGNVPHQALDEMAVAIGGHVLNHDFDEQEVDGLKKALRKEFASGQTYAFLLFDERIDAKRIPGELLTDIAIDWKTHKIDESLCMGPEPTAADRILAMKMAGGIVDWLRNSQSSGKLLVKSRKAKVELY</sequence>
<dbReference type="GO" id="GO:0003872">
    <property type="term" value="F:6-phosphofructokinase activity"/>
    <property type="evidence" value="ECO:0007669"/>
    <property type="project" value="InterPro"/>
</dbReference>
<dbReference type="OrthoDB" id="2831403at2"/>
<dbReference type="UniPathway" id="UPA00109">
    <property type="reaction ID" value="UER00182"/>
</dbReference>
<dbReference type="Gene3D" id="3.40.50.450">
    <property type="match status" value="1"/>
</dbReference>
<proteinExistence type="predicted"/>
<dbReference type="EMBL" id="FNHF01000002">
    <property type="protein sequence ID" value="SDM27524.1"/>
    <property type="molecule type" value="Genomic_DNA"/>
</dbReference>
<keyword evidence="4" id="KW-0460">Magnesium</keyword>
<name>A0A1G9RWI8_9BACI</name>
<protein>
    <submittedName>
        <fullName evidence="6">Phosphofructokinase</fullName>
    </submittedName>
</protein>
<dbReference type="InterPro" id="IPR000023">
    <property type="entry name" value="Phosphofructokinase_dom"/>
</dbReference>
<evidence type="ECO:0000256" key="4">
    <source>
        <dbReference type="ARBA" id="ARBA00022842"/>
    </source>
</evidence>
<accession>A0A1G9RWI8</accession>
<dbReference type="SUPFAM" id="SSF53784">
    <property type="entry name" value="Phosphofructokinase"/>
    <property type="match status" value="1"/>
</dbReference>
<organism evidence="6 7">
    <name type="scientific">Sediminibacillus halophilus</name>
    <dbReference type="NCBI Taxonomy" id="482461"/>
    <lineage>
        <taxon>Bacteria</taxon>
        <taxon>Bacillati</taxon>
        <taxon>Bacillota</taxon>
        <taxon>Bacilli</taxon>
        <taxon>Bacillales</taxon>
        <taxon>Bacillaceae</taxon>
        <taxon>Sediminibacillus</taxon>
    </lineage>
</organism>
<evidence type="ECO:0000256" key="1">
    <source>
        <dbReference type="ARBA" id="ARBA00022679"/>
    </source>
</evidence>
<dbReference type="AlphaFoldDB" id="A0A1G9RWI8"/>
<keyword evidence="3 6" id="KW-0418">Kinase</keyword>
<keyword evidence="7" id="KW-1185">Reference proteome</keyword>
<evidence type="ECO:0000259" key="5">
    <source>
        <dbReference type="Pfam" id="PF00365"/>
    </source>
</evidence>
<dbReference type="Proteomes" id="UP000182347">
    <property type="component" value="Unassembled WGS sequence"/>
</dbReference>
<evidence type="ECO:0000313" key="6">
    <source>
        <dbReference type="EMBL" id="SDM27524.1"/>
    </source>
</evidence>
<keyword evidence="1" id="KW-0808">Transferase</keyword>
<dbReference type="RefSeq" id="WP_074598810.1">
    <property type="nucleotide sequence ID" value="NZ_FNHF01000002.1"/>
</dbReference>
<dbReference type="InterPro" id="IPR035966">
    <property type="entry name" value="PKF_sf"/>
</dbReference>
<evidence type="ECO:0000256" key="3">
    <source>
        <dbReference type="ARBA" id="ARBA00022777"/>
    </source>
</evidence>
<keyword evidence="2" id="KW-0479">Metal-binding</keyword>
<reference evidence="7" key="1">
    <citation type="submission" date="2016-10" db="EMBL/GenBank/DDBJ databases">
        <authorList>
            <person name="Varghese N."/>
            <person name="Submissions S."/>
        </authorList>
    </citation>
    <scope>NUCLEOTIDE SEQUENCE [LARGE SCALE GENOMIC DNA]</scope>
    <source>
        <strain evidence="7">CGMCC 1.6199</strain>
    </source>
</reference>
<evidence type="ECO:0000313" key="7">
    <source>
        <dbReference type="Proteomes" id="UP000182347"/>
    </source>
</evidence>
<dbReference type="Pfam" id="PF00365">
    <property type="entry name" value="PFK"/>
    <property type="match status" value="1"/>
</dbReference>